<keyword evidence="2" id="KW-1133">Transmembrane helix</keyword>
<organism evidence="3 4">
    <name type="scientific">Candidatus Caccoplasma intestinavium</name>
    <dbReference type="NCBI Taxonomy" id="2840716"/>
    <lineage>
        <taxon>Bacteria</taxon>
        <taxon>Pseudomonadati</taxon>
        <taxon>Bacteroidota</taxon>
        <taxon>Bacteroidia</taxon>
        <taxon>Bacteroidales</taxon>
        <taxon>Bacteroidaceae</taxon>
        <taxon>Bacteroidaceae incertae sedis</taxon>
        <taxon>Candidatus Caccoplasma</taxon>
    </lineage>
</organism>
<feature type="transmembrane region" description="Helical" evidence="2">
    <location>
        <begin position="279"/>
        <end position="298"/>
    </location>
</feature>
<evidence type="ECO:0000256" key="2">
    <source>
        <dbReference type="SAM" id="Phobius"/>
    </source>
</evidence>
<gene>
    <name evidence="3" type="ORF">IAD06_02665</name>
</gene>
<reference evidence="3" key="1">
    <citation type="submission" date="2020-10" db="EMBL/GenBank/DDBJ databases">
        <authorList>
            <person name="Gilroy R."/>
        </authorList>
    </citation>
    <scope>NUCLEOTIDE SEQUENCE</scope>
    <source>
        <strain evidence="3">21143</strain>
    </source>
</reference>
<comment type="caution">
    <text evidence="3">The sequence shown here is derived from an EMBL/GenBank/DDBJ whole genome shotgun (WGS) entry which is preliminary data.</text>
</comment>
<accession>A0A9D1GEZ9</accession>
<dbReference type="Pfam" id="PF01066">
    <property type="entry name" value="CDP-OH_P_transf"/>
    <property type="match status" value="1"/>
</dbReference>
<keyword evidence="2" id="KW-0472">Membrane</keyword>
<proteinExistence type="predicted"/>
<evidence type="ECO:0000256" key="1">
    <source>
        <dbReference type="SAM" id="MobiDB-lite"/>
    </source>
</evidence>
<feature type="transmembrane region" description="Helical" evidence="2">
    <location>
        <begin position="113"/>
        <end position="134"/>
    </location>
</feature>
<dbReference type="Gene3D" id="1.20.120.1760">
    <property type="match status" value="1"/>
</dbReference>
<evidence type="ECO:0000313" key="3">
    <source>
        <dbReference type="EMBL" id="HIT38929.1"/>
    </source>
</evidence>
<dbReference type="InterPro" id="IPR043130">
    <property type="entry name" value="CDP-OH_PTrfase_TM_dom"/>
</dbReference>
<dbReference type="EMBL" id="DVKT01000019">
    <property type="protein sequence ID" value="HIT38929.1"/>
    <property type="molecule type" value="Genomic_DNA"/>
</dbReference>
<reference evidence="3" key="2">
    <citation type="journal article" date="2021" name="PeerJ">
        <title>Extensive microbial diversity within the chicken gut microbiome revealed by metagenomics and culture.</title>
        <authorList>
            <person name="Gilroy R."/>
            <person name="Ravi A."/>
            <person name="Getino M."/>
            <person name="Pursley I."/>
            <person name="Horton D.L."/>
            <person name="Alikhan N.F."/>
            <person name="Baker D."/>
            <person name="Gharbi K."/>
            <person name="Hall N."/>
            <person name="Watson M."/>
            <person name="Adriaenssens E.M."/>
            <person name="Foster-Nyarko E."/>
            <person name="Jarju S."/>
            <person name="Secka A."/>
            <person name="Antonio M."/>
            <person name="Oren A."/>
            <person name="Chaudhuri R.R."/>
            <person name="La Ragione R."/>
            <person name="Hildebrand F."/>
            <person name="Pallen M.J."/>
        </authorList>
    </citation>
    <scope>NUCLEOTIDE SEQUENCE</scope>
    <source>
        <strain evidence="3">21143</strain>
    </source>
</reference>
<evidence type="ECO:0000313" key="4">
    <source>
        <dbReference type="Proteomes" id="UP000886722"/>
    </source>
</evidence>
<dbReference type="GO" id="GO:0016020">
    <property type="term" value="C:membrane"/>
    <property type="evidence" value="ECO:0007669"/>
    <property type="project" value="InterPro"/>
</dbReference>
<sequence>MSEQQTAQAQSSSKRPTLASTLKSRDTEETFDLIFYRPIGYVWALICRRLGIVPNAVTIVAIILGTAGGVLFAFGSLPLTLWAIVLIVFANSLDSADGQLARMTGQYSRLGRFLDGMCGDIWFVTIYVAVAYRLSGQEGWSTYAWLLGVFTGIFHVKQAAMADYYRNFHLFILKGKQQSEWDDSDQLASEYPKIPWFPNIFAKLSALIYLGYTREQERSTPALQKLRHLLDNRYGDEWPAPLREAFRHESKPLMKYTNILTFNTRIFVLFAAMLLDKPLYYFLFELTVMNIILIYMIARHERICRRFIATIEKEDKA</sequence>
<protein>
    <submittedName>
        <fullName evidence="3">CDP-alcohol phosphatidyltransferase family protein</fullName>
    </submittedName>
</protein>
<feature type="transmembrane region" description="Helical" evidence="2">
    <location>
        <begin position="70"/>
        <end position="93"/>
    </location>
</feature>
<dbReference type="GO" id="GO:0016780">
    <property type="term" value="F:phosphotransferase activity, for other substituted phosphate groups"/>
    <property type="evidence" value="ECO:0007669"/>
    <property type="project" value="InterPro"/>
</dbReference>
<dbReference type="AlphaFoldDB" id="A0A9D1GEZ9"/>
<feature type="region of interest" description="Disordered" evidence="1">
    <location>
        <begin position="1"/>
        <end position="21"/>
    </location>
</feature>
<feature type="compositionally biased region" description="Low complexity" evidence="1">
    <location>
        <begin position="1"/>
        <end position="13"/>
    </location>
</feature>
<dbReference type="Proteomes" id="UP000886722">
    <property type="component" value="Unassembled WGS sequence"/>
</dbReference>
<feature type="transmembrane region" description="Helical" evidence="2">
    <location>
        <begin position="253"/>
        <end position="273"/>
    </location>
</feature>
<feature type="transmembrane region" description="Helical" evidence="2">
    <location>
        <begin position="41"/>
        <end position="64"/>
    </location>
</feature>
<dbReference type="InterPro" id="IPR000462">
    <property type="entry name" value="CDP-OH_P_trans"/>
</dbReference>
<dbReference type="GO" id="GO:0008654">
    <property type="term" value="P:phospholipid biosynthetic process"/>
    <property type="evidence" value="ECO:0007669"/>
    <property type="project" value="InterPro"/>
</dbReference>
<name>A0A9D1GEZ9_9BACT</name>
<keyword evidence="2" id="KW-0812">Transmembrane</keyword>
<feature type="transmembrane region" description="Helical" evidence="2">
    <location>
        <begin position="140"/>
        <end position="156"/>
    </location>
</feature>